<accession>A0A0E9V873</accession>
<sequence length="12" mass="1422">MNTFNFTTNNAF</sequence>
<dbReference type="EMBL" id="GBXM01034897">
    <property type="protein sequence ID" value="JAH73680.1"/>
    <property type="molecule type" value="Transcribed_RNA"/>
</dbReference>
<reference evidence="1" key="2">
    <citation type="journal article" date="2015" name="Fish Shellfish Immunol.">
        <title>Early steps in the European eel (Anguilla anguilla)-Vibrio vulnificus interaction in the gills: Role of the RtxA13 toxin.</title>
        <authorList>
            <person name="Callol A."/>
            <person name="Pajuelo D."/>
            <person name="Ebbesson L."/>
            <person name="Teles M."/>
            <person name="MacKenzie S."/>
            <person name="Amaro C."/>
        </authorList>
    </citation>
    <scope>NUCLEOTIDE SEQUENCE</scope>
</reference>
<evidence type="ECO:0000313" key="1">
    <source>
        <dbReference type="EMBL" id="JAH73680.1"/>
    </source>
</evidence>
<reference evidence="1" key="1">
    <citation type="submission" date="2014-11" db="EMBL/GenBank/DDBJ databases">
        <authorList>
            <person name="Amaro Gonzalez C."/>
        </authorList>
    </citation>
    <scope>NUCLEOTIDE SEQUENCE</scope>
</reference>
<protein>
    <submittedName>
        <fullName evidence="1">Uncharacterized protein</fullName>
    </submittedName>
</protein>
<name>A0A0E9V873_ANGAN</name>
<organism evidence="1">
    <name type="scientific">Anguilla anguilla</name>
    <name type="common">European freshwater eel</name>
    <name type="synonym">Muraena anguilla</name>
    <dbReference type="NCBI Taxonomy" id="7936"/>
    <lineage>
        <taxon>Eukaryota</taxon>
        <taxon>Metazoa</taxon>
        <taxon>Chordata</taxon>
        <taxon>Craniata</taxon>
        <taxon>Vertebrata</taxon>
        <taxon>Euteleostomi</taxon>
        <taxon>Actinopterygii</taxon>
        <taxon>Neopterygii</taxon>
        <taxon>Teleostei</taxon>
        <taxon>Anguilliformes</taxon>
        <taxon>Anguillidae</taxon>
        <taxon>Anguilla</taxon>
    </lineage>
</organism>
<proteinExistence type="predicted"/>